<dbReference type="AlphaFoldDB" id="A0A285T280"/>
<dbReference type="EMBL" id="OBMQ01000008">
    <property type="protein sequence ID" value="SOC15429.1"/>
    <property type="molecule type" value="Genomic_DNA"/>
</dbReference>
<keyword evidence="3" id="KW-1185">Reference proteome</keyword>
<evidence type="ECO:0000313" key="2">
    <source>
        <dbReference type="EMBL" id="SOC15429.1"/>
    </source>
</evidence>
<dbReference type="InterPro" id="IPR025377">
    <property type="entry name" value="DUF4367"/>
</dbReference>
<evidence type="ECO:0000313" key="3">
    <source>
        <dbReference type="Proteomes" id="UP000219636"/>
    </source>
</evidence>
<dbReference type="OrthoDB" id="2667257at2"/>
<feature type="domain" description="DUF4367" evidence="1">
    <location>
        <begin position="46"/>
        <end position="164"/>
    </location>
</feature>
<protein>
    <submittedName>
        <fullName evidence="2">Uncharacterized protein DUF4367</fullName>
    </submittedName>
</protein>
<evidence type="ECO:0000259" key="1">
    <source>
        <dbReference type="Pfam" id="PF14285"/>
    </source>
</evidence>
<proteinExistence type="predicted"/>
<name>A0A285T280_9BACL</name>
<dbReference type="Proteomes" id="UP000219636">
    <property type="component" value="Unassembled WGS sequence"/>
</dbReference>
<dbReference type="Pfam" id="PF14285">
    <property type="entry name" value="DUF4367"/>
    <property type="match status" value="1"/>
</dbReference>
<dbReference type="RefSeq" id="WP_097074024.1">
    <property type="nucleotide sequence ID" value="NZ_OBMQ01000008.1"/>
</dbReference>
<gene>
    <name evidence="2" type="ORF">SAMN05880501_10889</name>
</gene>
<accession>A0A285T280</accession>
<reference evidence="3" key="1">
    <citation type="submission" date="2017-08" db="EMBL/GenBank/DDBJ databases">
        <authorList>
            <person name="Varghese N."/>
            <person name="Submissions S."/>
        </authorList>
    </citation>
    <scope>NUCLEOTIDE SEQUENCE [LARGE SCALE GENOMIC DNA]</scope>
    <source>
        <strain evidence="3">JC22</strain>
    </source>
</reference>
<sequence>MLLKIIAIVTIFFTPFVVQAKEIKYNHDSITVSEVKEKVDFPVFVPEKTPTDWTLEIKTYPIDEENFTHFRLHYMDKDDTILKVGIEQRKGSSNKGKFLSPNAEEVDINANKGIFSSWGNSGEVDTKGELITGGLLLWTQDGTSIEMNSSRIPKEIMLEIARSMKVVK</sequence>
<organism evidence="2 3">
    <name type="scientific">Ureibacillus xyleni</name>
    <dbReference type="NCBI Taxonomy" id="614648"/>
    <lineage>
        <taxon>Bacteria</taxon>
        <taxon>Bacillati</taxon>
        <taxon>Bacillota</taxon>
        <taxon>Bacilli</taxon>
        <taxon>Bacillales</taxon>
        <taxon>Caryophanaceae</taxon>
        <taxon>Ureibacillus</taxon>
    </lineage>
</organism>